<dbReference type="Proteomes" id="UP000808349">
    <property type="component" value="Unassembled WGS sequence"/>
</dbReference>
<protein>
    <submittedName>
        <fullName evidence="1">T9SS C-terminal target domain-containing protein</fullName>
    </submittedName>
</protein>
<sequence>IAFTAKSNAQTTLFQIAIEPMNISGLGGLQAFPGVNTMVNGLIISGRLDGFAPRTALAALDIAGHNNQLMVIDVVAQQNGQLHYQSLPIGLQEQLSSTNMEFFQEEIIYTWRRL</sequence>
<comment type="caution">
    <text evidence="1">The sequence shown here is derived from an EMBL/GenBank/DDBJ whole genome shotgun (WGS) entry which is preliminary data.</text>
</comment>
<name>A0A9D7XDI0_9BACT</name>
<evidence type="ECO:0000313" key="2">
    <source>
        <dbReference type="Proteomes" id="UP000808349"/>
    </source>
</evidence>
<feature type="non-terminal residue" evidence="1">
    <location>
        <position position="1"/>
    </location>
</feature>
<evidence type="ECO:0000313" key="1">
    <source>
        <dbReference type="EMBL" id="MBK9717969.1"/>
    </source>
</evidence>
<dbReference type="EMBL" id="JADKFW010000005">
    <property type="protein sequence ID" value="MBK9717969.1"/>
    <property type="molecule type" value="Genomic_DNA"/>
</dbReference>
<accession>A0A9D7XDI0</accession>
<reference evidence="1 2" key="1">
    <citation type="submission" date="2020-10" db="EMBL/GenBank/DDBJ databases">
        <title>Connecting structure to function with the recovery of over 1000 high-quality activated sludge metagenome-assembled genomes encoding full-length rRNA genes using long-read sequencing.</title>
        <authorList>
            <person name="Singleton C.M."/>
            <person name="Petriglieri F."/>
            <person name="Kristensen J.M."/>
            <person name="Kirkegaard R.H."/>
            <person name="Michaelsen T.Y."/>
            <person name="Andersen M.H."/>
            <person name="Karst S.M."/>
            <person name="Dueholm M.S."/>
            <person name="Nielsen P.H."/>
            <person name="Albertsen M."/>
        </authorList>
    </citation>
    <scope>NUCLEOTIDE SEQUENCE [LARGE SCALE GENOMIC DNA]</scope>
    <source>
        <strain evidence="1">Ribe_18-Q3-R11-54_BAT3C.373</strain>
    </source>
</reference>
<proteinExistence type="predicted"/>
<dbReference type="AlphaFoldDB" id="A0A9D7XDI0"/>
<organism evidence="1 2">
    <name type="scientific">Candidatus Defluviibacterium haderslevense</name>
    <dbReference type="NCBI Taxonomy" id="2981993"/>
    <lineage>
        <taxon>Bacteria</taxon>
        <taxon>Pseudomonadati</taxon>
        <taxon>Bacteroidota</taxon>
        <taxon>Saprospiria</taxon>
        <taxon>Saprospirales</taxon>
        <taxon>Saprospiraceae</taxon>
        <taxon>Candidatus Defluviibacterium</taxon>
    </lineage>
</organism>
<gene>
    <name evidence="1" type="ORF">IPO85_10735</name>
</gene>